<reference evidence="2 3" key="1">
    <citation type="submission" date="2014-06" db="EMBL/GenBank/DDBJ databases">
        <authorList>
            <person name="Swart Estienne"/>
        </authorList>
    </citation>
    <scope>NUCLEOTIDE SEQUENCE [LARGE SCALE GENOMIC DNA]</scope>
    <source>
        <strain evidence="2 3">130c</strain>
    </source>
</reference>
<evidence type="ECO:0000313" key="2">
    <source>
        <dbReference type="EMBL" id="CDW74369.1"/>
    </source>
</evidence>
<organism evidence="2 3">
    <name type="scientific">Stylonychia lemnae</name>
    <name type="common">Ciliate</name>
    <dbReference type="NCBI Taxonomy" id="5949"/>
    <lineage>
        <taxon>Eukaryota</taxon>
        <taxon>Sar</taxon>
        <taxon>Alveolata</taxon>
        <taxon>Ciliophora</taxon>
        <taxon>Intramacronucleata</taxon>
        <taxon>Spirotrichea</taxon>
        <taxon>Stichotrichia</taxon>
        <taxon>Sporadotrichida</taxon>
        <taxon>Oxytrichidae</taxon>
        <taxon>Stylonychinae</taxon>
        <taxon>Stylonychia</taxon>
    </lineage>
</organism>
<dbReference type="Proteomes" id="UP000039865">
    <property type="component" value="Unassembled WGS sequence"/>
</dbReference>
<dbReference type="InterPro" id="IPR029045">
    <property type="entry name" value="ClpP/crotonase-like_dom_sf"/>
</dbReference>
<dbReference type="GO" id="GO:0005777">
    <property type="term" value="C:peroxisome"/>
    <property type="evidence" value="ECO:0007669"/>
    <property type="project" value="TreeGrafter"/>
</dbReference>
<dbReference type="InParanoid" id="A0A078A0P8"/>
<dbReference type="OrthoDB" id="412284at2759"/>
<gene>
    <name evidence="2" type="primary">Contig11657.g12475</name>
    <name evidence="2" type="ORF">STYLEM_3348</name>
</gene>
<dbReference type="SUPFAM" id="SSF52096">
    <property type="entry name" value="ClpP/crotonase"/>
    <property type="match status" value="1"/>
</dbReference>
<dbReference type="CDD" id="cd06558">
    <property type="entry name" value="crotonase-like"/>
    <property type="match status" value="1"/>
</dbReference>
<dbReference type="PANTHER" id="PTHR11941">
    <property type="entry name" value="ENOYL-COA HYDRATASE-RELATED"/>
    <property type="match status" value="1"/>
</dbReference>
<keyword evidence="3" id="KW-1185">Reference proteome</keyword>
<sequence>MGAGTKFFSSGFKSEALALYQDRITFPVQFQKSILSRLLQFPMPTICVINGHAIAGGLIFGLCFDHKIMKDQNAIAVLGELNLGLGFMPGYAAVIKHKLDSQTLRYMFYAKKYTAQMCKNSNVVDSLYKNDEDLGKQIRDYADKMNLQSFDGQQYSAQKRQQNQQLLRILDNVDGLSYETMVAVHDRYKL</sequence>
<dbReference type="GO" id="GO:0006635">
    <property type="term" value="P:fatty acid beta-oxidation"/>
    <property type="evidence" value="ECO:0007669"/>
    <property type="project" value="TreeGrafter"/>
</dbReference>
<proteinExistence type="predicted"/>
<dbReference type="GO" id="GO:0004165">
    <property type="term" value="F:delta(3)-delta(2)-enoyl-CoA isomerase activity"/>
    <property type="evidence" value="ECO:0007669"/>
    <property type="project" value="TreeGrafter"/>
</dbReference>
<keyword evidence="1" id="KW-1133">Transmembrane helix</keyword>
<dbReference type="Gene3D" id="3.90.226.10">
    <property type="entry name" value="2-enoyl-CoA Hydratase, Chain A, domain 1"/>
    <property type="match status" value="1"/>
</dbReference>
<feature type="transmembrane region" description="Helical" evidence="1">
    <location>
        <begin position="41"/>
        <end position="64"/>
    </location>
</feature>
<name>A0A078A0P8_STYLE</name>
<dbReference type="Pfam" id="PF00378">
    <property type="entry name" value="ECH_1"/>
    <property type="match status" value="1"/>
</dbReference>
<dbReference type="InterPro" id="IPR001753">
    <property type="entry name" value="Enoyl-CoA_hydra/iso"/>
</dbReference>
<evidence type="ECO:0000256" key="1">
    <source>
        <dbReference type="SAM" id="Phobius"/>
    </source>
</evidence>
<protein>
    <submittedName>
        <fullName evidence="2">Enoyl-hydratase isomerase</fullName>
    </submittedName>
</protein>
<keyword evidence="1" id="KW-0812">Transmembrane</keyword>
<keyword evidence="2" id="KW-0413">Isomerase</keyword>
<accession>A0A078A0P8</accession>
<dbReference type="AlphaFoldDB" id="A0A078A0P8"/>
<keyword evidence="1" id="KW-0472">Membrane</keyword>
<evidence type="ECO:0000313" key="3">
    <source>
        <dbReference type="Proteomes" id="UP000039865"/>
    </source>
</evidence>
<dbReference type="PANTHER" id="PTHR11941:SF75">
    <property type="entry name" value="ENOYL-COA HYDRATASE_ISOMERASE FAMILY PROTEIN"/>
    <property type="match status" value="1"/>
</dbReference>
<dbReference type="EMBL" id="CCKQ01003245">
    <property type="protein sequence ID" value="CDW74369.1"/>
    <property type="molecule type" value="Genomic_DNA"/>
</dbReference>